<dbReference type="InterPro" id="IPR044926">
    <property type="entry name" value="RGS_subdomain_2"/>
</dbReference>
<sequence>MAFLCACLKWRDKVYNTEILGKVGMGEEVSPKDLKILEEELNINSEVSRENDTARIKSFQHNLKRFETMHNKKDMKLKFEHTLAVGVEAGDARELAEKTAVKRGSITFDVTPQYREMKTYLDDPSCQSYLGKFMKRSFMQESLFFWIDINDYSLIPTSDYRRCKAIQLIKRYIAPGAPMEVGFLEGEVVEKYILIDKKLKEGREPDETLFNKASNSCFREMVVNTLEPFKKSPEFKEWETNHQESLKVLVSDFDYMAILGQGGFGRVVHARKKTTGKHFAMKIQPKCALYEEHGGHLGSLHTEKTVFANCQHPFIVDMCYALQTEEHAILVLGLVDGGDLNDLLWNAPHGRLDESHARLYCAQIAMALSHLHEIGIIFRDLKPENVLICGKTGNTKLTDMGLAAPIIAVEDVKQTVVPSNSTLTQKWDLQDAEIDGEGGGKGGGSDEEGEDELEAVDETNAVHLTKDEIVSLADLSLERSERHDQNSPRMAGDDTIENKGIRRGSMLVRSHRMDEHSTVELLRELERKASCQDGPQNMEKLDAAKKKIKRLSVVGTRGFMAPEMVKQKPLSRPERKGYDEGVDWFALGVTVYMMLTGGVPFSPEEPTELDPQVIIKEFPRDGKGRIRRPSGFAALMQKVRFPSQMSHSSCHFCKDLLDIHPQNRLGSKEGVKDIQKHDWMARYQTKPTQENLTLNNREYDACTLPPLEFEKLMNNEYEIPHWVYITERTEKLKKLYAKDTTPKYNHYDHMMATFAVRNPHDSIEWNKVPKKKEQEVFESWDFMSYAALKDEMSACADDEE</sequence>
<dbReference type="GO" id="GO:0005524">
    <property type="term" value="F:ATP binding"/>
    <property type="evidence" value="ECO:0007669"/>
    <property type="project" value="UniProtKB-UniRule"/>
</dbReference>
<organism evidence="10 11">
    <name type="scientific">Triparma retinervis</name>
    <dbReference type="NCBI Taxonomy" id="2557542"/>
    <lineage>
        <taxon>Eukaryota</taxon>
        <taxon>Sar</taxon>
        <taxon>Stramenopiles</taxon>
        <taxon>Ochrophyta</taxon>
        <taxon>Bolidophyceae</taxon>
        <taxon>Parmales</taxon>
        <taxon>Triparmaceae</taxon>
        <taxon>Triparma</taxon>
    </lineage>
</organism>
<keyword evidence="3 6" id="KW-0547">Nucleotide-binding</keyword>
<dbReference type="SUPFAM" id="SSF56112">
    <property type="entry name" value="Protein kinase-like (PK-like)"/>
    <property type="match status" value="1"/>
</dbReference>
<evidence type="ECO:0000256" key="5">
    <source>
        <dbReference type="ARBA" id="ARBA00022840"/>
    </source>
</evidence>
<dbReference type="PROSITE" id="PS50132">
    <property type="entry name" value="RGS"/>
    <property type="match status" value="1"/>
</dbReference>
<evidence type="ECO:0000256" key="6">
    <source>
        <dbReference type="PROSITE-ProRule" id="PRU10141"/>
    </source>
</evidence>
<evidence type="ECO:0000256" key="4">
    <source>
        <dbReference type="ARBA" id="ARBA00022777"/>
    </source>
</evidence>
<dbReference type="SMART" id="SM00315">
    <property type="entry name" value="RGS"/>
    <property type="match status" value="1"/>
</dbReference>
<evidence type="ECO:0000313" key="10">
    <source>
        <dbReference type="EMBL" id="GMH77363.1"/>
    </source>
</evidence>
<accession>A0A9W7AYJ7</accession>
<dbReference type="CDD" id="cd07440">
    <property type="entry name" value="RGS"/>
    <property type="match status" value="1"/>
</dbReference>
<dbReference type="Pfam" id="PF00069">
    <property type="entry name" value="Pkinase"/>
    <property type="match status" value="2"/>
</dbReference>
<evidence type="ECO:0000256" key="2">
    <source>
        <dbReference type="ARBA" id="ARBA00022679"/>
    </source>
</evidence>
<dbReference type="EMBL" id="BRXZ01001724">
    <property type="protein sequence ID" value="GMH77363.1"/>
    <property type="molecule type" value="Genomic_DNA"/>
</dbReference>
<dbReference type="GO" id="GO:0004674">
    <property type="term" value="F:protein serine/threonine kinase activity"/>
    <property type="evidence" value="ECO:0007669"/>
    <property type="project" value="UniProtKB-KW"/>
</dbReference>
<feature type="domain" description="RGS" evidence="9">
    <location>
        <begin position="116"/>
        <end position="239"/>
    </location>
</feature>
<dbReference type="AlphaFoldDB" id="A0A9W7AYJ7"/>
<evidence type="ECO:0000313" key="11">
    <source>
        <dbReference type="Proteomes" id="UP001165082"/>
    </source>
</evidence>
<keyword evidence="5 6" id="KW-0067">ATP-binding</keyword>
<dbReference type="Gene3D" id="1.10.510.10">
    <property type="entry name" value="Transferase(Phosphotransferase) domain 1"/>
    <property type="match status" value="2"/>
</dbReference>
<evidence type="ECO:0008006" key="12">
    <source>
        <dbReference type="Google" id="ProtNLM"/>
    </source>
</evidence>
<dbReference type="InterPro" id="IPR000719">
    <property type="entry name" value="Prot_kinase_dom"/>
</dbReference>
<dbReference type="SUPFAM" id="SSF48097">
    <property type="entry name" value="Regulator of G-protein signaling, RGS"/>
    <property type="match status" value="1"/>
</dbReference>
<keyword evidence="2" id="KW-0808">Transferase</keyword>
<evidence type="ECO:0000259" key="9">
    <source>
        <dbReference type="PROSITE" id="PS50132"/>
    </source>
</evidence>
<dbReference type="Proteomes" id="UP001165082">
    <property type="component" value="Unassembled WGS sequence"/>
</dbReference>
<dbReference type="Gene3D" id="1.10.167.10">
    <property type="entry name" value="Regulator of G-protein Signalling 4, domain 2"/>
    <property type="match status" value="1"/>
</dbReference>
<comment type="caution">
    <text evidence="10">The sequence shown here is derived from an EMBL/GenBank/DDBJ whole genome shotgun (WGS) entry which is preliminary data.</text>
</comment>
<dbReference type="OrthoDB" id="190974at2759"/>
<dbReference type="PANTHER" id="PTHR24351">
    <property type="entry name" value="RIBOSOMAL PROTEIN S6 KINASE"/>
    <property type="match status" value="1"/>
</dbReference>
<reference evidence="10" key="1">
    <citation type="submission" date="2022-07" db="EMBL/GenBank/DDBJ databases">
        <title>Genome analysis of Parmales, a sister group of diatoms, reveals the evolutionary specialization of diatoms from phago-mixotrophs to photoautotrophs.</title>
        <authorList>
            <person name="Ban H."/>
            <person name="Sato S."/>
            <person name="Yoshikawa S."/>
            <person name="Kazumasa Y."/>
            <person name="Nakamura Y."/>
            <person name="Ichinomiya M."/>
            <person name="Saitoh K."/>
            <person name="Sato N."/>
            <person name="Blanc-Mathieu R."/>
            <person name="Endo H."/>
            <person name="Kuwata A."/>
            <person name="Ogata H."/>
        </authorList>
    </citation>
    <scope>NUCLEOTIDE SEQUENCE</scope>
</reference>
<name>A0A9W7AYJ7_9STRA</name>
<proteinExistence type="predicted"/>
<dbReference type="Pfam" id="PF00615">
    <property type="entry name" value="RGS"/>
    <property type="match status" value="1"/>
</dbReference>
<dbReference type="SMART" id="SM00220">
    <property type="entry name" value="S_TKc"/>
    <property type="match status" value="1"/>
</dbReference>
<evidence type="ECO:0000259" key="8">
    <source>
        <dbReference type="PROSITE" id="PS50011"/>
    </source>
</evidence>
<protein>
    <recommendedName>
        <fullName evidence="12">Protein kinase domain-containing protein</fullName>
    </recommendedName>
</protein>
<feature type="region of interest" description="Disordered" evidence="7">
    <location>
        <begin position="427"/>
        <end position="452"/>
    </location>
</feature>
<evidence type="ECO:0000256" key="3">
    <source>
        <dbReference type="ARBA" id="ARBA00022741"/>
    </source>
</evidence>
<feature type="binding site" evidence="6">
    <location>
        <position position="282"/>
    </location>
    <ligand>
        <name>ATP</name>
        <dbReference type="ChEBI" id="CHEBI:30616"/>
    </ligand>
</feature>
<keyword evidence="1" id="KW-0723">Serine/threonine-protein kinase</keyword>
<dbReference type="PROSITE" id="PS00107">
    <property type="entry name" value="PROTEIN_KINASE_ATP"/>
    <property type="match status" value="1"/>
</dbReference>
<keyword evidence="11" id="KW-1185">Reference proteome</keyword>
<evidence type="ECO:0000256" key="7">
    <source>
        <dbReference type="SAM" id="MobiDB-lite"/>
    </source>
</evidence>
<gene>
    <name evidence="10" type="ORF">TrRE_jg3184</name>
</gene>
<keyword evidence="4" id="KW-0418">Kinase</keyword>
<dbReference type="InterPro" id="IPR036305">
    <property type="entry name" value="RGS_sf"/>
</dbReference>
<evidence type="ECO:0000256" key="1">
    <source>
        <dbReference type="ARBA" id="ARBA00022527"/>
    </source>
</evidence>
<dbReference type="PROSITE" id="PS50011">
    <property type="entry name" value="PROTEIN_KINASE_DOM"/>
    <property type="match status" value="1"/>
</dbReference>
<feature type="domain" description="Protein kinase" evidence="8">
    <location>
        <begin position="253"/>
        <end position="680"/>
    </location>
</feature>
<dbReference type="InterPro" id="IPR011009">
    <property type="entry name" value="Kinase-like_dom_sf"/>
</dbReference>
<dbReference type="InterPro" id="IPR016137">
    <property type="entry name" value="RGS"/>
</dbReference>
<dbReference type="Gene3D" id="3.30.200.20">
    <property type="entry name" value="Phosphorylase Kinase, domain 1"/>
    <property type="match status" value="1"/>
</dbReference>
<dbReference type="InterPro" id="IPR017441">
    <property type="entry name" value="Protein_kinase_ATP_BS"/>
</dbReference>